<comment type="caution">
    <text evidence="2">The sequence shown here is derived from an EMBL/GenBank/DDBJ whole genome shotgun (WGS) entry which is preliminary data.</text>
</comment>
<accession>A0ABY0JW80</accession>
<sequence length="56" mass="6267">MAAELGLPAHYSQQQLDPVHIAVMKQFCPVLSVSYSGFSLLHFLHVFFCVVTLSRC</sequence>
<organism evidence="2 3">
    <name type="scientific">Citrobacter europaeus</name>
    <dbReference type="NCBI Taxonomy" id="1914243"/>
    <lineage>
        <taxon>Bacteria</taxon>
        <taxon>Pseudomonadati</taxon>
        <taxon>Pseudomonadota</taxon>
        <taxon>Gammaproteobacteria</taxon>
        <taxon>Enterobacterales</taxon>
        <taxon>Enterobacteriaceae</taxon>
        <taxon>Citrobacter</taxon>
    </lineage>
</organism>
<protein>
    <submittedName>
        <fullName evidence="2">Uncharacterized protein</fullName>
    </submittedName>
</protein>
<feature type="transmembrane region" description="Helical" evidence="1">
    <location>
        <begin position="33"/>
        <end position="53"/>
    </location>
</feature>
<dbReference type="EMBL" id="FLUX01000044">
    <property type="protein sequence ID" value="SBW28044.1"/>
    <property type="molecule type" value="Genomic_DNA"/>
</dbReference>
<keyword evidence="1" id="KW-1133">Transmembrane helix</keyword>
<keyword evidence="1" id="KW-0472">Membrane</keyword>
<evidence type="ECO:0000313" key="2">
    <source>
        <dbReference type="EMBL" id="SBW28044.1"/>
    </source>
</evidence>
<keyword evidence="1" id="KW-0812">Transmembrane</keyword>
<proteinExistence type="predicted"/>
<gene>
    <name evidence="2" type="ORF">BN4901_4414</name>
</gene>
<dbReference type="Proteomes" id="UP000195338">
    <property type="component" value="Unassembled WGS sequence"/>
</dbReference>
<keyword evidence="3" id="KW-1185">Reference proteome</keyword>
<evidence type="ECO:0000313" key="3">
    <source>
        <dbReference type="Proteomes" id="UP000195338"/>
    </source>
</evidence>
<name>A0ABY0JW80_9ENTR</name>
<reference evidence="2 3" key="1">
    <citation type="submission" date="2016-04" db="EMBL/GenBank/DDBJ databases">
        <authorList>
            <person name="Mornico D."/>
        </authorList>
    </citation>
    <scope>NUCLEOTIDE SEQUENCE [LARGE SCALE GENOMIC DNA]</scope>
    <source>
        <strain evidence="2 3">A121</strain>
    </source>
</reference>
<evidence type="ECO:0000256" key="1">
    <source>
        <dbReference type="SAM" id="Phobius"/>
    </source>
</evidence>